<dbReference type="AlphaFoldDB" id="A0ABD2AD01"/>
<feature type="active site" description="Proton donor/acceptor" evidence="9">
    <location>
        <position position="289"/>
    </location>
</feature>
<gene>
    <name evidence="13" type="ORF">V1478_012374</name>
</gene>
<dbReference type="GO" id="GO:0106279">
    <property type="term" value="P:negative regulation of UDP-N-acetylglucosamine biosynthetic process"/>
    <property type="evidence" value="ECO:0007669"/>
    <property type="project" value="UniProtKB-ARBA"/>
</dbReference>
<dbReference type="NCBIfam" id="TIGR00221">
    <property type="entry name" value="nagA"/>
    <property type="match status" value="1"/>
</dbReference>
<feature type="domain" description="Amidohydrolase-related" evidence="12">
    <location>
        <begin position="59"/>
        <end position="394"/>
    </location>
</feature>
<comment type="similarity">
    <text evidence="1 8">Belongs to the metallo-dependent hydrolases superfamily. NagA family.</text>
</comment>
<proteinExistence type="inferred from homology"/>
<dbReference type="CDD" id="cd00854">
    <property type="entry name" value="NagA"/>
    <property type="match status" value="1"/>
</dbReference>
<dbReference type="PANTHER" id="PTHR11113">
    <property type="entry name" value="N-ACETYLGLUCOSAMINE-6-PHOSPHATE DEACETYLASE"/>
    <property type="match status" value="1"/>
</dbReference>
<evidence type="ECO:0000256" key="7">
    <source>
        <dbReference type="ARBA" id="ARBA00047647"/>
    </source>
</evidence>
<evidence type="ECO:0000256" key="1">
    <source>
        <dbReference type="ARBA" id="ARBA00010716"/>
    </source>
</evidence>
<comment type="catalytic activity">
    <reaction evidence="7 8">
        <text>N-acetyl-D-glucosamine 6-phosphate + H2O = D-glucosamine 6-phosphate + acetate</text>
        <dbReference type="Rhea" id="RHEA:22936"/>
        <dbReference type="ChEBI" id="CHEBI:15377"/>
        <dbReference type="ChEBI" id="CHEBI:30089"/>
        <dbReference type="ChEBI" id="CHEBI:57513"/>
        <dbReference type="ChEBI" id="CHEBI:58725"/>
        <dbReference type="EC" id="3.5.1.25"/>
    </reaction>
</comment>
<evidence type="ECO:0000256" key="6">
    <source>
        <dbReference type="ARBA" id="ARBA00023277"/>
    </source>
</evidence>
<dbReference type="InterPro" id="IPR003764">
    <property type="entry name" value="GlcNAc_6-P_deAcase"/>
</dbReference>
<evidence type="ECO:0000256" key="2">
    <source>
        <dbReference type="ARBA" id="ARBA00011899"/>
    </source>
</evidence>
<dbReference type="Gene3D" id="2.30.40.10">
    <property type="entry name" value="Urease, subunit C, domain 1"/>
    <property type="match status" value="1"/>
</dbReference>
<accession>A0ABD2AD01</accession>
<dbReference type="Proteomes" id="UP001607302">
    <property type="component" value="Unassembled WGS sequence"/>
</dbReference>
<feature type="binding site" evidence="10">
    <location>
        <begin position="230"/>
        <end position="231"/>
    </location>
    <ligand>
        <name>substrate</name>
    </ligand>
</feature>
<feature type="binding site" evidence="10">
    <location>
        <position position="238"/>
    </location>
    <ligand>
        <name>substrate</name>
    </ligand>
</feature>
<evidence type="ECO:0000256" key="3">
    <source>
        <dbReference type="ARBA" id="ARBA00018029"/>
    </source>
</evidence>
<dbReference type="GO" id="GO:0008448">
    <property type="term" value="F:N-acetylglucosamine-6-phosphate deacetylase activity"/>
    <property type="evidence" value="ECO:0007669"/>
    <property type="project" value="UniProtKB-UniRule"/>
</dbReference>
<evidence type="ECO:0000259" key="12">
    <source>
        <dbReference type="Pfam" id="PF01979"/>
    </source>
</evidence>
<sequence length="407" mass="44509">MDNSKLILKQFHNCNILRDGKIINEDLWVRDGKIINPEKIFYDEKILPDYKVDCQGALISPGYIDLQINGGFGIDFSHNIENVEEGINKVAKKLLEYGVTSFCPTLVTSPSDTYYKVLPKIKKQNGGSHGATILGVHLEGPFISLHKKGAHPEEYIKNFEHGFKSLIDMYGILDNVCLLTLAPEIPNAMSVINELCKRNIKVSVGHSIASLNEGEVAVKHGATFITHLFNAMLPFHHRDPGLVGLLTSDQIPPGKIVHYGIIADGVHTHPAALRIAHRTHPKGLVLVTDAISALGLKEGIHRLGQLDIEIRKGCAYIAGTNTLCGSMAEMSKCVRIFKEATGCSVVEALEAATLHPAKALKIESKKGVLNFGADADFVLLNDNLELLSTWISGDCVYTKCKCILQSS</sequence>
<evidence type="ECO:0000313" key="14">
    <source>
        <dbReference type="Proteomes" id="UP001607302"/>
    </source>
</evidence>
<dbReference type="SUPFAM" id="SSF51338">
    <property type="entry name" value="Composite domain of metallo-dependent hydrolases"/>
    <property type="match status" value="1"/>
</dbReference>
<feature type="binding site" evidence="11">
    <location>
        <position position="206"/>
    </location>
    <ligand>
        <name>Zn(2+)</name>
        <dbReference type="ChEBI" id="CHEBI:29105"/>
    </ligand>
</feature>
<dbReference type="GO" id="GO:0046872">
    <property type="term" value="F:metal ion binding"/>
    <property type="evidence" value="ECO:0007669"/>
    <property type="project" value="UniProtKB-KW"/>
</dbReference>
<protein>
    <recommendedName>
        <fullName evidence="3 8">N-acetylglucosamine-6-phosphate deacetylase</fullName>
        <ecNumber evidence="2 8">3.5.1.25</ecNumber>
    </recommendedName>
</protein>
<evidence type="ECO:0000256" key="4">
    <source>
        <dbReference type="ARBA" id="ARBA00022723"/>
    </source>
</evidence>
<dbReference type="Gene3D" id="3.20.20.140">
    <property type="entry name" value="Metal-dependent hydrolases"/>
    <property type="match status" value="1"/>
</dbReference>
<name>A0ABD2AD01_VESSQ</name>
<dbReference type="FunFam" id="3.20.20.140:FF:000023">
    <property type="entry name" value="N-acetylglucosamine-6-phosphate deacetylase"/>
    <property type="match status" value="1"/>
</dbReference>
<evidence type="ECO:0000256" key="11">
    <source>
        <dbReference type="PIRSR" id="PIRSR038994-3"/>
    </source>
</evidence>
<reference evidence="13 14" key="1">
    <citation type="journal article" date="2024" name="Ann. Entomol. Soc. Am.">
        <title>Genomic analyses of the southern and eastern yellowjacket wasps (Hymenoptera: Vespidae) reveal evolutionary signatures of social life.</title>
        <authorList>
            <person name="Catto M.A."/>
            <person name="Caine P.B."/>
            <person name="Orr S.E."/>
            <person name="Hunt B.G."/>
            <person name="Goodisman M.A.D."/>
        </authorList>
    </citation>
    <scope>NUCLEOTIDE SEQUENCE [LARGE SCALE GENOMIC DNA]</scope>
    <source>
        <strain evidence="13">233</strain>
        <tissue evidence="13">Head and thorax</tissue>
    </source>
</reference>
<evidence type="ECO:0000256" key="9">
    <source>
        <dbReference type="PIRSR" id="PIRSR038994-1"/>
    </source>
</evidence>
<dbReference type="PANTHER" id="PTHR11113:SF14">
    <property type="entry name" value="N-ACETYLGLUCOSAMINE-6-PHOSPHATE DEACETYLASE"/>
    <property type="match status" value="1"/>
</dbReference>
<feature type="binding site" evidence="10">
    <location>
        <position position="150"/>
    </location>
    <ligand>
        <name>substrate</name>
    </ligand>
</feature>
<organism evidence="13 14">
    <name type="scientific">Vespula squamosa</name>
    <name type="common">Southern yellow jacket</name>
    <name type="synonym">Wasp</name>
    <dbReference type="NCBI Taxonomy" id="30214"/>
    <lineage>
        <taxon>Eukaryota</taxon>
        <taxon>Metazoa</taxon>
        <taxon>Ecdysozoa</taxon>
        <taxon>Arthropoda</taxon>
        <taxon>Hexapoda</taxon>
        <taxon>Insecta</taxon>
        <taxon>Pterygota</taxon>
        <taxon>Neoptera</taxon>
        <taxon>Endopterygota</taxon>
        <taxon>Hymenoptera</taxon>
        <taxon>Apocrita</taxon>
        <taxon>Aculeata</taxon>
        <taxon>Vespoidea</taxon>
        <taxon>Vespidae</taxon>
        <taxon>Vespinae</taxon>
        <taxon>Vespula</taxon>
    </lineage>
</organism>
<evidence type="ECO:0000256" key="8">
    <source>
        <dbReference type="PIRNR" id="PIRNR038994"/>
    </source>
</evidence>
<dbReference type="InterPro" id="IPR032466">
    <property type="entry name" value="Metal_Hydrolase"/>
</dbReference>
<feature type="binding site" evidence="10">
    <location>
        <position position="267"/>
    </location>
    <ligand>
        <name>substrate</name>
    </ligand>
</feature>
<dbReference type="InterPro" id="IPR006680">
    <property type="entry name" value="Amidohydro-rel"/>
</dbReference>
<dbReference type="Pfam" id="PF01979">
    <property type="entry name" value="Amidohydro_1"/>
    <property type="match status" value="1"/>
</dbReference>
<feature type="binding site" evidence="11">
    <location>
        <position position="139"/>
    </location>
    <ligand>
        <name>Zn(2+)</name>
        <dbReference type="ChEBI" id="CHEBI:29105"/>
    </ligand>
</feature>
<comment type="cofactor">
    <cofactor evidence="11">
        <name>a divalent metal cation</name>
        <dbReference type="ChEBI" id="CHEBI:60240"/>
    </cofactor>
    <text evidence="11">Binds 1 divalent metal cation per subunit.</text>
</comment>
<dbReference type="SUPFAM" id="SSF51556">
    <property type="entry name" value="Metallo-dependent hydrolases"/>
    <property type="match status" value="1"/>
</dbReference>
<dbReference type="GO" id="GO:0019262">
    <property type="term" value="P:N-acetylneuraminate catabolic process"/>
    <property type="evidence" value="ECO:0007669"/>
    <property type="project" value="UniProtKB-ARBA"/>
</dbReference>
<dbReference type="PIRSF" id="PIRSF038994">
    <property type="entry name" value="NagA"/>
    <property type="match status" value="1"/>
</dbReference>
<keyword evidence="6 8" id="KW-0119">Carbohydrate metabolism</keyword>
<evidence type="ECO:0000256" key="10">
    <source>
        <dbReference type="PIRSR" id="PIRSR038994-2"/>
    </source>
</evidence>
<keyword evidence="14" id="KW-1185">Reference proteome</keyword>
<comment type="caution">
    <text evidence="13">The sequence shown here is derived from an EMBL/GenBank/DDBJ whole genome shotgun (WGS) entry which is preliminary data.</text>
</comment>
<dbReference type="EC" id="3.5.1.25" evidence="2 8"/>
<evidence type="ECO:0000256" key="5">
    <source>
        <dbReference type="ARBA" id="ARBA00022801"/>
    </source>
</evidence>
<keyword evidence="4 11" id="KW-0479">Metal-binding</keyword>
<dbReference type="EMBL" id="JAUDFV010000152">
    <property type="protein sequence ID" value="KAL2718498.1"/>
    <property type="molecule type" value="Genomic_DNA"/>
</dbReference>
<keyword evidence="5 8" id="KW-0378">Hydrolase</keyword>
<evidence type="ECO:0000313" key="13">
    <source>
        <dbReference type="EMBL" id="KAL2718498.1"/>
    </source>
</evidence>
<dbReference type="InterPro" id="IPR011059">
    <property type="entry name" value="Metal-dep_hydrolase_composite"/>
</dbReference>
<feature type="binding site" evidence="11">
    <location>
        <position position="227"/>
    </location>
    <ligand>
        <name>Zn(2+)</name>
        <dbReference type="ChEBI" id="CHEBI:29105"/>
    </ligand>
</feature>
<feature type="binding site" evidence="10">
    <location>
        <begin position="323"/>
        <end position="325"/>
    </location>
    <ligand>
        <name>substrate</name>
    </ligand>
</feature>